<feature type="region of interest" description="Disordered" evidence="7">
    <location>
        <begin position="1125"/>
        <end position="1194"/>
    </location>
</feature>
<evidence type="ECO:0000256" key="5">
    <source>
        <dbReference type="ARBA" id="ARBA00023242"/>
    </source>
</evidence>
<keyword evidence="6" id="KW-0131">Cell cycle</keyword>
<feature type="compositionally biased region" description="Polar residues" evidence="7">
    <location>
        <begin position="52"/>
        <end position="69"/>
    </location>
</feature>
<dbReference type="InterPro" id="IPR016024">
    <property type="entry name" value="ARM-type_fold"/>
</dbReference>
<dbReference type="GO" id="GO:0000723">
    <property type="term" value="P:telomere maintenance"/>
    <property type="evidence" value="ECO:0007669"/>
    <property type="project" value="TreeGrafter"/>
</dbReference>
<evidence type="ECO:0000313" key="10">
    <source>
        <dbReference type="Proteomes" id="UP001151516"/>
    </source>
</evidence>
<comment type="subcellular location">
    <subcellularLocation>
        <location evidence="2">Chromosome</location>
        <location evidence="2">Telomere</location>
    </subcellularLocation>
    <subcellularLocation>
        <location evidence="1">Nucleus</location>
    </subcellularLocation>
</comment>
<keyword evidence="4" id="KW-0779">Telomere</keyword>
<dbReference type="Proteomes" id="UP001151516">
    <property type="component" value="Unassembled WGS sequence"/>
</dbReference>
<dbReference type="Gene3D" id="1.25.10.10">
    <property type="entry name" value="Leucine-rich Repeat Variant"/>
    <property type="match status" value="1"/>
</dbReference>
<evidence type="ECO:0000256" key="4">
    <source>
        <dbReference type="ARBA" id="ARBA00022895"/>
    </source>
</evidence>
<protein>
    <recommendedName>
        <fullName evidence="8">Telomere-associated protein Rif1 N-terminal domain-containing protein</fullName>
    </recommendedName>
</protein>
<sequence>MSSTSATSSSGSPPATPPTNRTANSQPMVTPPNATPAPVSLLPSAIRRVHFSPSNEEIHSQTAPHSSPTRARLRPYSRSILKRSSTQGDSDQQHPSSDGDHGDRVPHNGRAMLEPAARVLFGSPSAAPSVGGDAPQTFEEAFPAAVKRLHELVLDGEAANALGAIIYNKLCGLSAKFPTKLAGCLEDTERLLDCVERDLTDESASRQVVLVAVKCLGCILHIASVCSAVPAARVGDLLVVMLRRTSTQFKADKPVCQASVWCISMLRAPPASFQPLIPDLAKLCSRVLSAFSMSTSVQFECLSAIESLLRRTPAAMREVFHLWVLPVFFCVVNPVRSIRTNADSIIRQNIPWIAADLHGPEMDAQAQQFLEANFDRFLELSHQLFDRGEPVLLSRVWGMYVTIFAKHCRTRLNDMLKVVQQCFNSTDSQVLVAALMQWRCLIYAFYHSKQLRRKKCIELILTPIALLLKTGRQSVGVRLACVRCWATLVYALGDEIGSNIDVITGVPKLLEAEPDVAVRGLVARVLAALLNQFVLPEDKVPRFVIPQMIIGTTTLAASDGRGLSTTHGPFSSDSEYSGDHTAIMCRYVVGLSTTSPTLPVILDAMCAFISSGLALHRLPDTSECSLDWREAAGESDFKSYGELCDLVALALASLEASSAANGANTRDCSHCESQIPETIRKLVLAYGHATTSLSFGSLGANRRCDKSAITLVPRAMLYQAITRRLSEVLSRYCMEGESQFTQHLDVVGWMPGAFGSANLADEPVDKISFDLTLSVCQDQHRSDGPNQSNLGRTMGAPTYLGMVKACGFADEVERLDQPVEHMDATHSAPLFLPVASQSGPASHHELGDVAAMICAITRYLQYRNGGILIDSRSRVEYFISALESALSWVPLFEDHLRGFLSAAVVRSFIYLFHRTPPPLQEPLRRLGLCECDAWDSRLFWRASYTAIYDVLSCDSFELSPEYMSTFMRLLARCRYPLDDAFGAVYWYMTAHLLLLSGVPTMTPDLSQGLYSWRDILVEHFVLADPATSSLHAFKSCERLLRCLLDNLGFFGESDLDCVRTVVLLLVRTLFHISDSNAGLVDVRLGEGCLDMGGVPGYERRFEGSAELVALVNRLLCRLDGGMEDSGVGEDSGGGGVDVMEAEDSSVSAMPQPVARESEVCGTPRSRKRKRAKRHRPVTVDSSRESSPDLPPPLPVSALERVRRLLEEMESVVDSSTLQPDDICHVQMALAGMQLKLCQAMRDKL</sequence>
<dbReference type="AlphaFoldDB" id="A0A9W8GQC9"/>
<accession>A0A9W8GQC9</accession>
<gene>
    <name evidence="9" type="ORF">IWW39_000251</name>
</gene>
<comment type="caution">
    <text evidence="9">The sequence shown here is derived from an EMBL/GenBank/DDBJ whole genome shotgun (WGS) entry which is preliminary data.</text>
</comment>
<evidence type="ECO:0000256" key="6">
    <source>
        <dbReference type="ARBA" id="ARBA00023306"/>
    </source>
</evidence>
<dbReference type="PANTHER" id="PTHR22928">
    <property type="entry name" value="TELOMERE-ASSOCIATED PROTEIN RIF1"/>
    <property type="match status" value="1"/>
</dbReference>
<proteinExistence type="predicted"/>
<feature type="compositionally biased region" description="Basic and acidic residues" evidence="7">
    <location>
        <begin position="97"/>
        <end position="106"/>
    </location>
</feature>
<feature type="compositionally biased region" description="Low complexity" evidence="7">
    <location>
        <begin position="1"/>
        <end position="24"/>
    </location>
</feature>
<evidence type="ECO:0000256" key="1">
    <source>
        <dbReference type="ARBA" id="ARBA00004123"/>
    </source>
</evidence>
<reference evidence="9" key="1">
    <citation type="submission" date="2022-07" db="EMBL/GenBank/DDBJ databases">
        <title>Phylogenomic reconstructions and comparative analyses of Kickxellomycotina fungi.</title>
        <authorList>
            <person name="Reynolds N.K."/>
            <person name="Stajich J.E."/>
            <person name="Barry K."/>
            <person name="Grigoriev I.V."/>
            <person name="Crous P."/>
            <person name="Smith M.E."/>
        </authorList>
    </citation>
    <scope>NUCLEOTIDE SEQUENCE</scope>
    <source>
        <strain evidence="9">CBS 109367</strain>
    </source>
</reference>
<feature type="compositionally biased region" description="Polar residues" evidence="7">
    <location>
        <begin position="82"/>
        <end position="96"/>
    </location>
</feature>
<dbReference type="Pfam" id="PF12231">
    <property type="entry name" value="Rif1_N"/>
    <property type="match status" value="1"/>
</dbReference>
<evidence type="ECO:0000259" key="8">
    <source>
        <dbReference type="Pfam" id="PF12231"/>
    </source>
</evidence>
<organism evidence="9 10">
    <name type="scientific">Coemansia spiralis</name>
    <dbReference type="NCBI Taxonomy" id="417178"/>
    <lineage>
        <taxon>Eukaryota</taxon>
        <taxon>Fungi</taxon>
        <taxon>Fungi incertae sedis</taxon>
        <taxon>Zoopagomycota</taxon>
        <taxon>Kickxellomycotina</taxon>
        <taxon>Kickxellomycetes</taxon>
        <taxon>Kickxellales</taxon>
        <taxon>Kickxellaceae</taxon>
        <taxon>Coemansia</taxon>
    </lineage>
</organism>
<dbReference type="SUPFAM" id="SSF48371">
    <property type="entry name" value="ARM repeat"/>
    <property type="match status" value="1"/>
</dbReference>
<evidence type="ECO:0000256" key="3">
    <source>
        <dbReference type="ARBA" id="ARBA00022454"/>
    </source>
</evidence>
<feature type="compositionally biased region" description="Basic residues" evidence="7">
    <location>
        <begin position="1164"/>
        <end position="1176"/>
    </location>
</feature>
<evidence type="ECO:0000313" key="9">
    <source>
        <dbReference type="EMBL" id="KAJ2691043.1"/>
    </source>
</evidence>
<dbReference type="InterPro" id="IPR022031">
    <property type="entry name" value="Rif1_N"/>
</dbReference>
<dbReference type="GO" id="GO:0005634">
    <property type="term" value="C:nucleus"/>
    <property type="evidence" value="ECO:0007669"/>
    <property type="project" value="UniProtKB-SubCell"/>
</dbReference>
<keyword evidence="3" id="KW-0158">Chromosome</keyword>
<feature type="region of interest" description="Disordered" evidence="7">
    <location>
        <begin position="1"/>
        <end position="108"/>
    </location>
</feature>
<dbReference type="GO" id="GO:0000781">
    <property type="term" value="C:chromosome, telomeric region"/>
    <property type="evidence" value="ECO:0007669"/>
    <property type="project" value="UniProtKB-SubCell"/>
</dbReference>
<evidence type="ECO:0000256" key="7">
    <source>
        <dbReference type="SAM" id="MobiDB-lite"/>
    </source>
</evidence>
<keyword evidence="5" id="KW-0539">Nucleus</keyword>
<dbReference type="OrthoDB" id="9976382at2759"/>
<dbReference type="EMBL" id="JANBTX010000004">
    <property type="protein sequence ID" value="KAJ2691043.1"/>
    <property type="molecule type" value="Genomic_DNA"/>
</dbReference>
<name>A0A9W8GQC9_9FUNG</name>
<dbReference type="InterPro" id="IPR011989">
    <property type="entry name" value="ARM-like"/>
</dbReference>
<evidence type="ECO:0000256" key="2">
    <source>
        <dbReference type="ARBA" id="ARBA00004574"/>
    </source>
</evidence>
<keyword evidence="10" id="KW-1185">Reference proteome</keyword>
<dbReference type="PANTHER" id="PTHR22928:SF3">
    <property type="entry name" value="TELOMERE-ASSOCIATED PROTEIN RIF1"/>
    <property type="match status" value="1"/>
</dbReference>
<feature type="domain" description="Telomere-associated protein Rif1 N-terminal" evidence="8">
    <location>
        <begin position="188"/>
        <end position="490"/>
    </location>
</feature>